<evidence type="ECO:0008006" key="2">
    <source>
        <dbReference type="Google" id="ProtNLM"/>
    </source>
</evidence>
<organism evidence="1">
    <name type="scientific">candidate division TA06 bacterium ADurb.Bin417</name>
    <dbReference type="NCBI Taxonomy" id="1852828"/>
    <lineage>
        <taxon>Bacteria</taxon>
        <taxon>Bacteria division TA06</taxon>
    </lineage>
</organism>
<name>A0A1V5MA65_UNCT6</name>
<dbReference type="EMBL" id="MWAK01000292">
    <property type="protein sequence ID" value="OPZ90124.1"/>
    <property type="molecule type" value="Genomic_DNA"/>
</dbReference>
<proteinExistence type="predicted"/>
<reference evidence="1" key="1">
    <citation type="submission" date="2017-02" db="EMBL/GenBank/DDBJ databases">
        <title>Delving into the versatile metabolic prowess of the omnipresent phylum Bacteroidetes.</title>
        <authorList>
            <person name="Nobu M.K."/>
            <person name="Mei R."/>
            <person name="Narihiro T."/>
            <person name="Kuroda K."/>
            <person name="Liu W.-T."/>
        </authorList>
    </citation>
    <scope>NUCLEOTIDE SEQUENCE</scope>
    <source>
        <strain evidence="1">ADurb.Bin417</strain>
    </source>
</reference>
<comment type="caution">
    <text evidence="1">The sequence shown here is derived from an EMBL/GenBank/DDBJ whole genome shotgun (WGS) entry which is preliminary data.</text>
</comment>
<dbReference type="SUPFAM" id="SSF101898">
    <property type="entry name" value="NHL repeat"/>
    <property type="match status" value="1"/>
</dbReference>
<dbReference type="AlphaFoldDB" id="A0A1V5MA65"/>
<sequence length="124" mass="13830">MDDLGPAFPLGSARTERSMEHWQVRGLVFGADGKLYYTMRLPEAAKDSTWLLRLDPANGKREKVGRIRFGEHEPVAIASATPDFYGNLYFAEAGLSPTGLYIYRPTGISSQPTTFSFKDIKPWG</sequence>
<gene>
    <name evidence="1" type="ORF">BWY73_01379</name>
</gene>
<evidence type="ECO:0000313" key="1">
    <source>
        <dbReference type="EMBL" id="OPZ90124.1"/>
    </source>
</evidence>
<protein>
    <recommendedName>
        <fullName evidence="2">SMP-30/Gluconolaconase/LRE-like region</fullName>
    </recommendedName>
</protein>
<accession>A0A1V5MA65</accession>
<dbReference type="Proteomes" id="UP000485484">
    <property type="component" value="Unassembled WGS sequence"/>
</dbReference>